<keyword evidence="3" id="KW-1185">Reference proteome</keyword>
<evidence type="ECO:0000313" key="2">
    <source>
        <dbReference type="EMBL" id="MET4683951.1"/>
    </source>
</evidence>
<name>A0ABV2RBJ5_9CAUL</name>
<dbReference type="InterPro" id="IPR013361">
    <property type="entry name" value="Pilus_CpaD"/>
</dbReference>
<reference evidence="2 3" key="1">
    <citation type="submission" date="2024-06" db="EMBL/GenBank/DDBJ databases">
        <title>Sorghum-associated microbial communities from plants grown in Nebraska, USA.</title>
        <authorList>
            <person name="Schachtman D."/>
        </authorList>
    </citation>
    <scope>NUCLEOTIDE SEQUENCE [LARGE SCALE GENOMIC DNA]</scope>
    <source>
        <strain evidence="2 3">2814</strain>
    </source>
</reference>
<evidence type="ECO:0000256" key="1">
    <source>
        <dbReference type="SAM" id="SignalP"/>
    </source>
</evidence>
<accession>A0ABV2RBJ5</accession>
<organism evidence="2 3">
    <name type="scientific">Brevundimonas faecalis</name>
    <dbReference type="NCBI Taxonomy" id="947378"/>
    <lineage>
        <taxon>Bacteria</taxon>
        <taxon>Pseudomonadati</taxon>
        <taxon>Pseudomonadota</taxon>
        <taxon>Alphaproteobacteria</taxon>
        <taxon>Caulobacterales</taxon>
        <taxon>Caulobacteraceae</taxon>
        <taxon>Brevundimonas</taxon>
    </lineage>
</organism>
<gene>
    <name evidence="2" type="ORF">ABIE19_001881</name>
</gene>
<dbReference type="NCBIfam" id="TIGR02522">
    <property type="entry name" value="pilus_cpaD"/>
    <property type="match status" value="1"/>
</dbReference>
<comment type="caution">
    <text evidence="2">The sequence shown here is derived from an EMBL/GenBank/DDBJ whole genome shotgun (WGS) entry which is preliminary data.</text>
</comment>
<feature type="signal peptide" evidence="1">
    <location>
        <begin position="1"/>
        <end position="26"/>
    </location>
</feature>
<dbReference type="Pfam" id="PF09476">
    <property type="entry name" value="Pilus_CpaD"/>
    <property type="match status" value="1"/>
</dbReference>
<dbReference type="Proteomes" id="UP001549313">
    <property type="component" value="Unassembled WGS sequence"/>
</dbReference>
<keyword evidence="1" id="KW-0732">Signal</keyword>
<dbReference type="InterPro" id="IPR019027">
    <property type="entry name" value="Pilus_biogenesis_CpaD-related"/>
</dbReference>
<protein>
    <submittedName>
        <fullName evidence="2">Pilus assembly protein CpaD</fullName>
    </submittedName>
</protein>
<sequence>MSAMIRHLASLKIRAASALLAAGVLAGCAGGPASLGGEPPLTPTSRFTLQVEPGLDRIALAVRDDGLSSNQQAALADLVQRFAMEGAPALVVEAPSGGDPAANQAAWNVKAALTASGVPEAMIQVVSYAAPDPRAPVLAGFETVRAVVPQCGTRWGSLGRTGDNQSSANFGCAVTANLAAQISNPRDIVAPRTMSPGDAGRRSVVFDAYRKGVQTSARPEELISQARISRAVE</sequence>
<feature type="chain" id="PRO_5046750238" evidence="1">
    <location>
        <begin position="27"/>
        <end position="233"/>
    </location>
</feature>
<evidence type="ECO:0000313" key="3">
    <source>
        <dbReference type="Proteomes" id="UP001549313"/>
    </source>
</evidence>
<dbReference type="PROSITE" id="PS51257">
    <property type="entry name" value="PROKAR_LIPOPROTEIN"/>
    <property type="match status" value="1"/>
</dbReference>
<proteinExistence type="predicted"/>
<dbReference type="EMBL" id="JBEPTF010000002">
    <property type="protein sequence ID" value="MET4683951.1"/>
    <property type="molecule type" value="Genomic_DNA"/>
</dbReference>